<dbReference type="EMBL" id="QGMG01001058">
    <property type="protein sequence ID" value="TVY50638.1"/>
    <property type="molecule type" value="Genomic_DNA"/>
</dbReference>
<dbReference type="InterPro" id="IPR004045">
    <property type="entry name" value="Glutathione_S-Trfase_N"/>
</dbReference>
<dbReference type="Pfam" id="PF00043">
    <property type="entry name" value="GST_C"/>
    <property type="match status" value="1"/>
</dbReference>
<dbReference type="SUPFAM" id="SSF47616">
    <property type="entry name" value="GST C-terminal domain-like"/>
    <property type="match status" value="1"/>
</dbReference>
<reference evidence="4 5" key="1">
    <citation type="submission" date="2018-05" db="EMBL/GenBank/DDBJ databases">
        <title>Whole genome sequencing for identification of molecular markers to develop diagnostic detection tools for the regulated plant pathogen Lachnellula willkommii.</title>
        <authorList>
            <person name="Giroux E."/>
            <person name="Bilodeau G."/>
        </authorList>
    </citation>
    <scope>NUCLEOTIDE SEQUENCE [LARGE SCALE GENOMIC DNA]</scope>
    <source>
        <strain evidence="4 5">CBS 625.97</strain>
    </source>
</reference>
<sequence length="237" mass="26711">MADNKPTLHHMNCSQSQRILWLLEELNIDYNLISHERNPPNHPTAPYRSPPSLVAAGHYGKAPLLITGAKDGSRPIPESSAIVTYLIRTFDTEDKFGLKNGDWIRDEILVSINSTNFNRVHGQALMFDWGVLKAGDAGLNFPSSGKAYWSVLADLEYELKNGPKGGYFMGEHPGRADILLEFQTSMVKQRNWADLKADYPLLDAWLARVYARDAWKRGLAKGNGYDLSIFPKIPERR</sequence>
<organism evidence="4 5">
    <name type="scientific">Lachnellula cervina</name>
    <dbReference type="NCBI Taxonomy" id="1316786"/>
    <lineage>
        <taxon>Eukaryota</taxon>
        <taxon>Fungi</taxon>
        <taxon>Dikarya</taxon>
        <taxon>Ascomycota</taxon>
        <taxon>Pezizomycotina</taxon>
        <taxon>Leotiomycetes</taxon>
        <taxon>Helotiales</taxon>
        <taxon>Lachnaceae</taxon>
        <taxon>Lachnellula</taxon>
    </lineage>
</organism>
<evidence type="ECO:0000256" key="1">
    <source>
        <dbReference type="ARBA" id="ARBA00007409"/>
    </source>
</evidence>
<evidence type="ECO:0000259" key="3">
    <source>
        <dbReference type="PROSITE" id="PS50405"/>
    </source>
</evidence>
<dbReference type="SFLD" id="SFLDS00019">
    <property type="entry name" value="Glutathione_Transferase_(cytos"/>
    <property type="match status" value="1"/>
</dbReference>
<evidence type="ECO:0000259" key="2">
    <source>
        <dbReference type="PROSITE" id="PS50404"/>
    </source>
</evidence>
<dbReference type="InterPro" id="IPR036249">
    <property type="entry name" value="Thioredoxin-like_sf"/>
</dbReference>
<gene>
    <name evidence="4" type="primary">GTT1_2</name>
    <name evidence="4" type="ORF">LCER1_G005927</name>
</gene>
<dbReference type="PANTHER" id="PTHR44051:SF9">
    <property type="entry name" value="GLUTATHIONE S-TRANSFERASE 1"/>
    <property type="match status" value="1"/>
</dbReference>
<dbReference type="Gene3D" id="1.20.1050.10">
    <property type="match status" value="1"/>
</dbReference>
<proteinExistence type="inferred from homology"/>
<dbReference type="Pfam" id="PF13417">
    <property type="entry name" value="GST_N_3"/>
    <property type="match status" value="1"/>
</dbReference>
<dbReference type="InterPro" id="IPR040079">
    <property type="entry name" value="Glutathione_S-Trfase"/>
</dbReference>
<protein>
    <submittedName>
        <fullName evidence="4">Glutathione S-transferase 1</fullName>
    </submittedName>
</protein>
<dbReference type="PROSITE" id="PS50404">
    <property type="entry name" value="GST_NTER"/>
    <property type="match status" value="1"/>
</dbReference>
<dbReference type="InterPro" id="IPR036282">
    <property type="entry name" value="Glutathione-S-Trfase_C_sf"/>
</dbReference>
<dbReference type="Proteomes" id="UP000481288">
    <property type="component" value="Unassembled WGS sequence"/>
</dbReference>
<keyword evidence="5" id="KW-1185">Reference proteome</keyword>
<dbReference type="CDD" id="cd03046">
    <property type="entry name" value="GST_N_GTT1_like"/>
    <property type="match status" value="1"/>
</dbReference>
<keyword evidence="4" id="KW-0808">Transferase</keyword>
<feature type="domain" description="GST N-terminal" evidence="2">
    <location>
        <begin position="4"/>
        <end position="94"/>
    </location>
</feature>
<comment type="caution">
    <text evidence="4">The sequence shown here is derived from an EMBL/GenBank/DDBJ whole genome shotgun (WGS) entry which is preliminary data.</text>
</comment>
<dbReference type="AlphaFoldDB" id="A0A7D8YTM4"/>
<dbReference type="Gene3D" id="3.40.30.10">
    <property type="entry name" value="Glutaredoxin"/>
    <property type="match status" value="1"/>
</dbReference>
<evidence type="ECO:0000313" key="5">
    <source>
        <dbReference type="Proteomes" id="UP000481288"/>
    </source>
</evidence>
<dbReference type="SUPFAM" id="SSF52833">
    <property type="entry name" value="Thioredoxin-like"/>
    <property type="match status" value="1"/>
</dbReference>
<name>A0A7D8YTM4_9HELO</name>
<dbReference type="InterPro" id="IPR004046">
    <property type="entry name" value="GST_C"/>
</dbReference>
<accession>A0A7D8YTM4</accession>
<dbReference type="OrthoDB" id="2309723at2759"/>
<dbReference type="PROSITE" id="PS50405">
    <property type="entry name" value="GST_CTER"/>
    <property type="match status" value="1"/>
</dbReference>
<dbReference type="GO" id="GO:0016740">
    <property type="term" value="F:transferase activity"/>
    <property type="evidence" value="ECO:0007669"/>
    <property type="project" value="UniProtKB-KW"/>
</dbReference>
<evidence type="ECO:0000313" key="4">
    <source>
        <dbReference type="EMBL" id="TVY50638.1"/>
    </source>
</evidence>
<comment type="similarity">
    <text evidence="1">Belongs to the GST superfamily.</text>
</comment>
<dbReference type="InterPro" id="IPR010987">
    <property type="entry name" value="Glutathione-S-Trfase_C-like"/>
</dbReference>
<dbReference type="PANTHER" id="PTHR44051">
    <property type="entry name" value="GLUTATHIONE S-TRANSFERASE-RELATED"/>
    <property type="match status" value="1"/>
</dbReference>
<feature type="domain" description="GST C-terminal" evidence="3">
    <location>
        <begin position="101"/>
        <end position="235"/>
    </location>
</feature>